<dbReference type="RefSeq" id="WP_002702221.1">
    <property type="nucleotide sequence ID" value="NZ_AGRW01000029.1"/>
</dbReference>
<comment type="caution">
    <text evidence="2">The sequence shown here is derived from an EMBL/GenBank/DDBJ whole genome shotgun (WGS) entry which is preliminary data.</text>
</comment>
<evidence type="ECO:0000256" key="1">
    <source>
        <dbReference type="SAM" id="SignalP"/>
    </source>
</evidence>
<feature type="chain" id="PRO_5003609679" description="Lipoprotein" evidence="1">
    <location>
        <begin position="28"/>
        <end position="286"/>
    </location>
</feature>
<keyword evidence="3" id="KW-1185">Reference proteome</keyword>
<dbReference type="AlphaFoldDB" id="H7EHN9"/>
<gene>
    <name evidence="2" type="ORF">TresaDRAFT_2669</name>
</gene>
<evidence type="ECO:0000313" key="3">
    <source>
        <dbReference type="Proteomes" id="UP000003571"/>
    </source>
</evidence>
<keyword evidence="1" id="KW-0732">Signal</keyword>
<feature type="signal peptide" evidence="1">
    <location>
        <begin position="1"/>
        <end position="27"/>
    </location>
</feature>
<dbReference type="PATRIC" id="fig|907348.3.peg.311"/>
<dbReference type="PROSITE" id="PS51257">
    <property type="entry name" value="PROKAR_LIPOPROTEIN"/>
    <property type="match status" value="1"/>
</dbReference>
<dbReference type="STRING" id="907348.TresaDRAFT_2669"/>
<dbReference type="Proteomes" id="UP000003571">
    <property type="component" value="Unassembled WGS sequence"/>
</dbReference>
<proteinExistence type="predicted"/>
<accession>H7EHN9</accession>
<name>H7EHN9_9SPIR</name>
<reference evidence="2 3" key="1">
    <citation type="submission" date="2011-09" db="EMBL/GenBank/DDBJ databases">
        <title>The draft genome of Treponema saccharophilum DSM 2985.</title>
        <authorList>
            <consortium name="US DOE Joint Genome Institute (JGI-PGF)"/>
            <person name="Lucas S."/>
            <person name="Copeland A."/>
            <person name="Lapidus A."/>
            <person name="Glavina del Rio T."/>
            <person name="Dalin E."/>
            <person name="Tice H."/>
            <person name="Bruce D."/>
            <person name="Goodwin L."/>
            <person name="Pitluck S."/>
            <person name="Peters L."/>
            <person name="Kyrpides N."/>
            <person name="Mavromatis K."/>
            <person name="Ivanova N."/>
            <person name="Markowitz V."/>
            <person name="Cheng J.-F."/>
            <person name="Hugenholtz P."/>
            <person name="Woyke T."/>
            <person name="Wu D."/>
            <person name="Gronow S."/>
            <person name="Wellnitz S."/>
            <person name="Brambilla E."/>
            <person name="Klenk H.-P."/>
            <person name="Eisen J.A."/>
        </authorList>
    </citation>
    <scope>NUCLEOTIDE SEQUENCE [LARGE SCALE GENOMIC DNA]</scope>
    <source>
        <strain evidence="2 3">DSM 2985</strain>
    </source>
</reference>
<organism evidence="2 3">
    <name type="scientific">Treponema saccharophilum DSM 2985</name>
    <dbReference type="NCBI Taxonomy" id="907348"/>
    <lineage>
        <taxon>Bacteria</taxon>
        <taxon>Pseudomonadati</taxon>
        <taxon>Spirochaetota</taxon>
        <taxon>Spirochaetia</taxon>
        <taxon>Spirochaetales</taxon>
        <taxon>Treponemataceae</taxon>
        <taxon>Treponema</taxon>
    </lineage>
</organism>
<dbReference type="EMBL" id="AGRW01000029">
    <property type="protein sequence ID" value="EIC02915.1"/>
    <property type="molecule type" value="Genomic_DNA"/>
</dbReference>
<sequence length="286" mass="30978">MKLSKKVLAAFSAVAALAVAGTFVGCADDEGDGGSSGGKYDLTFWADAREDGKTSTDAQYLYKRAFKQLGTKEQVSAFKATVTVDISKYQCKLTELTETDGTKKYYQDDDGAVTRYSNIGLMFDYHKTQNSEGKNVYDAVIIGYRPYDKGFYVEHYKDVSSESFSTEDGGAFSSATAIGEADKYITASQNGYVSTYKDQVTRDETKKTDTFTITVTQATAGTYTIKIGEKTVGTYTRTATENDDGTTLRGGLAAYGNAAVGTYAKATFTTGKENITGKLFDDVVEE</sequence>
<evidence type="ECO:0008006" key="4">
    <source>
        <dbReference type="Google" id="ProtNLM"/>
    </source>
</evidence>
<evidence type="ECO:0000313" key="2">
    <source>
        <dbReference type="EMBL" id="EIC02915.1"/>
    </source>
</evidence>
<protein>
    <recommendedName>
        <fullName evidence="4">Lipoprotein</fullName>
    </recommendedName>
</protein>